<dbReference type="EMBL" id="JBHTMX010000106">
    <property type="protein sequence ID" value="MFD1332628.1"/>
    <property type="molecule type" value="Genomic_DNA"/>
</dbReference>
<dbReference type="PROSITE" id="PS00369">
    <property type="entry name" value="PTS_HPR_HIS"/>
    <property type="match status" value="1"/>
</dbReference>
<reference evidence="7" key="1">
    <citation type="journal article" date="2019" name="Int. J. Syst. Evol. Microbiol.">
        <title>The Global Catalogue of Microorganisms (GCM) 10K type strain sequencing project: providing services to taxonomists for standard genome sequencing and annotation.</title>
        <authorList>
            <consortium name="The Broad Institute Genomics Platform"/>
            <consortium name="The Broad Institute Genome Sequencing Center for Infectious Disease"/>
            <person name="Wu L."/>
            <person name="Ma J."/>
        </authorList>
    </citation>
    <scope>NUCLEOTIDE SEQUENCE [LARGE SCALE GENOMIC DNA]</scope>
    <source>
        <strain evidence="7">CCUG 61696</strain>
    </source>
</reference>
<sequence>MAQDGVSRELPIINRRGLHARASAKFVQTVERFNANVRVSRSGETVSGGSIMGLMMLAAAPGTTIMVEASGAEAAEALEAIAALVANRFGEEE</sequence>
<dbReference type="PANTHER" id="PTHR33705">
    <property type="entry name" value="PHOSPHOCARRIER PROTEIN HPR"/>
    <property type="match status" value="1"/>
</dbReference>
<evidence type="ECO:0000313" key="7">
    <source>
        <dbReference type="Proteomes" id="UP001597171"/>
    </source>
</evidence>
<dbReference type="RefSeq" id="WP_378775840.1">
    <property type="nucleotide sequence ID" value="NZ_JBHTMX010000106.1"/>
</dbReference>
<gene>
    <name evidence="6" type="ORF">ACFQ4O_11535</name>
</gene>
<evidence type="ECO:0000256" key="1">
    <source>
        <dbReference type="ARBA" id="ARBA00004496"/>
    </source>
</evidence>
<dbReference type="InterPro" id="IPR050399">
    <property type="entry name" value="HPr"/>
</dbReference>
<proteinExistence type="inferred from homology"/>
<evidence type="ECO:0000259" key="5">
    <source>
        <dbReference type="PROSITE" id="PS51350"/>
    </source>
</evidence>
<dbReference type="PRINTS" id="PR00107">
    <property type="entry name" value="PHOSPHOCPHPR"/>
</dbReference>
<evidence type="ECO:0000256" key="4">
    <source>
        <dbReference type="ARBA" id="ARBA00022683"/>
    </source>
</evidence>
<accession>A0ABW3Z9C2</accession>
<dbReference type="Proteomes" id="UP001597171">
    <property type="component" value="Unassembled WGS sequence"/>
</dbReference>
<name>A0ABW3Z9C2_9HYPH</name>
<keyword evidence="4" id="KW-0598">Phosphotransferase system</keyword>
<dbReference type="InterPro" id="IPR000032">
    <property type="entry name" value="HPr-like"/>
</dbReference>
<dbReference type="InterPro" id="IPR035895">
    <property type="entry name" value="HPr-like_sf"/>
</dbReference>
<comment type="caution">
    <text evidence="6">The sequence shown here is derived from an EMBL/GenBank/DDBJ whole genome shotgun (WGS) entry which is preliminary data.</text>
</comment>
<dbReference type="CDD" id="cd00367">
    <property type="entry name" value="PTS-HPr_like"/>
    <property type="match status" value="1"/>
</dbReference>
<evidence type="ECO:0000256" key="3">
    <source>
        <dbReference type="ARBA" id="ARBA00022490"/>
    </source>
</evidence>
<comment type="similarity">
    <text evidence="2">Belongs to the HPr family.</text>
</comment>
<dbReference type="SUPFAM" id="SSF55594">
    <property type="entry name" value="HPr-like"/>
    <property type="match status" value="1"/>
</dbReference>
<comment type="subcellular location">
    <subcellularLocation>
        <location evidence="1">Cytoplasm</location>
    </subcellularLocation>
</comment>
<dbReference type="Gene3D" id="3.30.1340.10">
    <property type="entry name" value="HPr-like"/>
    <property type="match status" value="1"/>
</dbReference>
<dbReference type="Pfam" id="PF00381">
    <property type="entry name" value="PTS-HPr"/>
    <property type="match status" value="1"/>
</dbReference>
<dbReference type="NCBIfam" id="TIGR01003">
    <property type="entry name" value="PTS_HPr_family"/>
    <property type="match status" value="1"/>
</dbReference>
<organism evidence="6 7">
    <name type="scientific">Methylopila musalis</name>
    <dbReference type="NCBI Taxonomy" id="1134781"/>
    <lineage>
        <taxon>Bacteria</taxon>
        <taxon>Pseudomonadati</taxon>
        <taxon>Pseudomonadota</taxon>
        <taxon>Alphaproteobacteria</taxon>
        <taxon>Hyphomicrobiales</taxon>
        <taxon>Methylopilaceae</taxon>
        <taxon>Methylopila</taxon>
    </lineage>
</organism>
<evidence type="ECO:0000256" key="2">
    <source>
        <dbReference type="ARBA" id="ARBA00010736"/>
    </source>
</evidence>
<dbReference type="PANTHER" id="PTHR33705:SF2">
    <property type="entry name" value="PHOSPHOCARRIER PROTEIN NPR"/>
    <property type="match status" value="1"/>
</dbReference>
<dbReference type="PROSITE" id="PS51350">
    <property type="entry name" value="PTS_HPR_DOM"/>
    <property type="match status" value="1"/>
</dbReference>
<keyword evidence="3" id="KW-0963">Cytoplasm</keyword>
<dbReference type="InterPro" id="IPR001020">
    <property type="entry name" value="PTS_HPr_His_P_site"/>
</dbReference>
<feature type="domain" description="HPr" evidence="5">
    <location>
        <begin position="5"/>
        <end position="92"/>
    </location>
</feature>
<protein>
    <submittedName>
        <fullName evidence="6">HPr family phosphocarrier protein</fullName>
    </submittedName>
</protein>
<keyword evidence="7" id="KW-1185">Reference proteome</keyword>
<evidence type="ECO:0000313" key="6">
    <source>
        <dbReference type="EMBL" id="MFD1332628.1"/>
    </source>
</evidence>